<evidence type="ECO:0000256" key="1">
    <source>
        <dbReference type="SAM" id="SignalP"/>
    </source>
</evidence>
<reference evidence="4 5" key="1">
    <citation type="submission" date="2019-02" db="EMBL/GenBank/DDBJ databases">
        <authorList>
            <consortium name="Pathogen Informatics"/>
        </authorList>
    </citation>
    <scope>NUCLEOTIDE SEQUENCE [LARGE SCALE GENOMIC DNA]</scope>
    <source>
        <strain evidence="5">clo34</strain>
    </source>
</reference>
<evidence type="ECO:0000313" key="5">
    <source>
        <dbReference type="Proteomes" id="UP000411588"/>
    </source>
</evidence>
<accession>A0AB74Q9H9</accession>
<sequence length="202" mass="22057">MRKMKKSILIASCLILVSTSIVFADSNTIEKSNLSTSSEEKAISSCTILGYEFTYENAPKFAKEEYEKSCEELNITPDKNHKIFITEDAMDLHDIDGSNSVTKDPLYIEFKGSYFLVTGYKNYRVDIAAKSSIVGYNNTTEGNPVHLAQVLCNKIVGSGISTDGQFGPATYNAVKSLQGKLGLTKDGIVGKNTWEAAGKALK</sequence>
<protein>
    <submittedName>
        <fullName evidence="4">Peptidoglycan-binding/hydrolysing protein</fullName>
    </submittedName>
</protein>
<dbReference type="InterPro" id="IPR036366">
    <property type="entry name" value="PGBDSf"/>
</dbReference>
<dbReference type="InterPro" id="IPR048807">
    <property type="entry name" value="PG-bd"/>
</dbReference>
<dbReference type="Proteomes" id="UP000411588">
    <property type="component" value="Unassembled WGS sequence"/>
</dbReference>
<feature type="chain" id="PRO_5044493746" evidence="1">
    <location>
        <begin position="25"/>
        <end position="202"/>
    </location>
</feature>
<dbReference type="Pfam" id="PF01471">
    <property type="entry name" value="PG_binding_1"/>
    <property type="match status" value="1"/>
</dbReference>
<comment type="caution">
    <text evidence="4">The sequence shown here is derived from an EMBL/GenBank/DDBJ whole genome shotgun (WGS) entry which is preliminary data.</text>
</comment>
<dbReference type="AlphaFoldDB" id="A0AB74Q9H9"/>
<feature type="domain" description="Peptidoglycan binding-like" evidence="2">
    <location>
        <begin position="160"/>
        <end position="196"/>
    </location>
</feature>
<feature type="domain" description="Putative peptidoglycan-binding" evidence="3">
    <location>
        <begin position="44"/>
        <end position="100"/>
    </location>
</feature>
<dbReference type="EMBL" id="CAADAN010000001">
    <property type="protein sequence ID" value="VFD29312.1"/>
    <property type="molecule type" value="Genomic_DNA"/>
</dbReference>
<gene>
    <name evidence="4" type="ORF">SAMEA1402399_00352</name>
</gene>
<dbReference type="SUPFAM" id="SSF47090">
    <property type="entry name" value="PGBD-like"/>
    <property type="match status" value="1"/>
</dbReference>
<feature type="signal peptide" evidence="1">
    <location>
        <begin position="1"/>
        <end position="24"/>
    </location>
</feature>
<dbReference type="Pfam" id="PF21398">
    <property type="entry name" value="PG_binding_5"/>
    <property type="match status" value="1"/>
</dbReference>
<organism evidence="4 5">
    <name type="scientific">Clostridioides difficile</name>
    <name type="common">Peptoclostridium difficile</name>
    <dbReference type="NCBI Taxonomy" id="1496"/>
    <lineage>
        <taxon>Bacteria</taxon>
        <taxon>Bacillati</taxon>
        <taxon>Bacillota</taxon>
        <taxon>Clostridia</taxon>
        <taxon>Peptostreptococcales</taxon>
        <taxon>Peptostreptococcaceae</taxon>
        <taxon>Clostridioides</taxon>
    </lineage>
</organism>
<keyword evidence="1" id="KW-0732">Signal</keyword>
<name>A0AB74Q9H9_CLODI</name>
<dbReference type="InterPro" id="IPR036365">
    <property type="entry name" value="PGBD-like_sf"/>
</dbReference>
<dbReference type="InterPro" id="IPR002477">
    <property type="entry name" value="Peptidoglycan-bd-like"/>
</dbReference>
<proteinExistence type="predicted"/>
<evidence type="ECO:0000259" key="3">
    <source>
        <dbReference type="Pfam" id="PF21398"/>
    </source>
</evidence>
<evidence type="ECO:0000259" key="2">
    <source>
        <dbReference type="Pfam" id="PF01471"/>
    </source>
</evidence>
<dbReference type="Gene3D" id="1.10.101.10">
    <property type="entry name" value="PGBD-like superfamily/PGBD"/>
    <property type="match status" value="1"/>
</dbReference>
<evidence type="ECO:0000313" key="4">
    <source>
        <dbReference type="EMBL" id="VFD29312.1"/>
    </source>
</evidence>